<dbReference type="EMBL" id="JWSY01000003">
    <property type="protein sequence ID" value="KIC60840.1"/>
    <property type="molecule type" value="Genomic_DNA"/>
</dbReference>
<organism evidence="2 3">
    <name type="scientific">Brevundimonas nasdae</name>
    <dbReference type="NCBI Taxonomy" id="172043"/>
    <lineage>
        <taxon>Bacteria</taxon>
        <taxon>Pseudomonadati</taxon>
        <taxon>Pseudomonadota</taxon>
        <taxon>Alphaproteobacteria</taxon>
        <taxon>Caulobacterales</taxon>
        <taxon>Caulobacteraceae</taxon>
        <taxon>Brevundimonas</taxon>
    </lineage>
</organism>
<protein>
    <submittedName>
        <fullName evidence="2">Uncharacterized protein</fullName>
    </submittedName>
</protein>
<feature type="compositionally biased region" description="Pro residues" evidence="1">
    <location>
        <begin position="108"/>
        <end position="118"/>
    </location>
</feature>
<evidence type="ECO:0000256" key="1">
    <source>
        <dbReference type="SAM" id="MobiDB-lite"/>
    </source>
</evidence>
<evidence type="ECO:0000313" key="2">
    <source>
        <dbReference type="EMBL" id="KIC60840.1"/>
    </source>
</evidence>
<comment type="caution">
    <text evidence="2">The sequence shown here is derived from an EMBL/GenBank/DDBJ whole genome shotgun (WGS) entry which is preliminary data.</text>
</comment>
<dbReference type="AlphaFoldDB" id="A0A0B4D987"/>
<sequence length="118" mass="12904">MLTLLMLVLSNSSAIVHPAPVVDEAMVRLAPVVDQAMVSCSDPLLQAERKSQRPTGLTLDRSLDDGQVRRYLLLDRRDQNNCPLPISYAVPDQRALGRNLMPSEPDVGAPPAPPAPRR</sequence>
<reference evidence="2 3" key="1">
    <citation type="submission" date="2014-12" db="EMBL/GenBank/DDBJ databases">
        <title>Genome sequencing of Brevundimonas nasdae TPW30.</title>
        <authorList>
            <person name="Tan P.W."/>
            <person name="Chan K.-G."/>
        </authorList>
    </citation>
    <scope>NUCLEOTIDE SEQUENCE [LARGE SCALE GENOMIC DNA]</scope>
    <source>
        <strain evidence="2 3">TPW30</strain>
    </source>
</reference>
<dbReference type="RefSeq" id="WP_039243943.1">
    <property type="nucleotide sequence ID" value="NZ_JWSY01000003.1"/>
</dbReference>
<proteinExistence type="predicted"/>
<dbReference type="Proteomes" id="UP000031166">
    <property type="component" value="Unassembled WGS sequence"/>
</dbReference>
<evidence type="ECO:0000313" key="3">
    <source>
        <dbReference type="Proteomes" id="UP000031166"/>
    </source>
</evidence>
<feature type="region of interest" description="Disordered" evidence="1">
    <location>
        <begin position="95"/>
        <end position="118"/>
    </location>
</feature>
<accession>A0A0B4D987</accession>
<name>A0A0B4D987_9CAUL</name>
<gene>
    <name evidence="2" type="ORF">RM53_01795</name>
</gene>